<dbReference type="SUPFAM" id="SSF46894">
    <property type="entry name" value="C-terminal effector domain of the bipartite response regulators"/>
    <property type="match status" value="1"/>
</dbReference>
<keyword evidence="1 5" id="KW-0597">Phosphoprotein</keyword>
<dbReference type="Pfam" id="PF00196">
    <property type="entry name" value="GerE"/>
    <property type="match status" value="1"/>
</dbReference>
<comment type="caution">
    <text evidence="8">The sequence shown here is derived from an EMBL/GenBank/DDBJ whole genome shotgun (WGS) entry which is preliminary data.</text>
</comment>
<evidence type="ECO:0000256" key="3">
    <source>
        <dbReference type="ARBA" id="ARBA00023125"/>
    </source>
</evidence>
<dbReference type="InterPro" id="IPR000792">
    <property type="entry name" value="Tscrpt_reg_LuxR_C"/>
</dbReference>
<dbReference type="InterPro" id="IPR058245">
    <property type="entry name" value="NreC/VraR/RcsB-like_REC"/>
</dbReference>
<evidence type="ECO:0000313" key="9">
    <source>
        <dbReference type="Proteomes" id="UP001620597"/>
    </source>
</evidence>
<evidence type="ECO:0000259" key="7">
    <source>
        <dbReference type="PROSITE" id="PS50110"/>
    </source>
</evidence>
<name>A0ABW8NKM6_9GAMM</name>
<dbReference type="InterPro" id="IPR016032">
    <property type="entry name" value="Sig_transdc_resp-reg_C-effctor"/>
</dbReference>
<dbReference type="EMBL" id="JBBKTX010000017">
    <property type="protein sequence ID" value="MFK4753512.1"/>
    <property type="molecule type" value="Genomic_DNA"/>
</dbReference>
<dbReference type="InterPro" id="IPR039420">
    <property type="entry name" value="WalR-like"/>
</dbReference>
<dbReference type="SMART" id="SM00448">
    <property type="entry name" value="REC"/>
    <property type="match status" value="1"/>
</dbReference>
<sequence>MTTSKYPILQVDDHTIFRSGLSKLLAESECFMIQAEAATIEQACACLQQQPELALMILDINLAGQNSLDQIPLLRQFHADIPILIMSMYPPDQFAAAAYRAGANAYLSKDACHEELQLALSSIVTGGIWLNPSARLATDDTPNQGYPHERLSERELDILKSLANGESLTDIGSRMFLSVKTVSTYRTRILEKLNLTNNAELIKYALTHGLSV</sequence>
<organism evidence="8 9">
    <name type="scientific">Oceanobacter antarcticus</name>
    <dbReference type="NCBI Taxonomy" id="3133425"/>
    <lineage>
        <taxon>Bacteria</taxon>
        <taxon>Pseudomonadati</taxon>
        <taxon>Pseudomonadota</taxon>
        <taxon>Gammaproteobacteria</taxon>
        <taxon>Oceanospirillales</taxon>
        <taxon>Oceanospirillaceae</taxon>
        <taxon>Oceanobacter</taxon>
    </lineage>
</organism>
<dbReference type="PANTHER" id="PTHR43214:SF41">
    <property type="entry name" value="NITRATE_NITRITE RESPONSE REGULATOR PROTEIN NARP"/>
    <property type="match status" value="1"/>
</dbReference>
<dbReference type="InterPro" id="IPR011006">
    <property type="entry name" value="CheY-like_superfamily"/>
</dbReference>
<dbReference type="SMART" id="SM00421">
    <property type="entry name" value="HTH_LUXR"/>
    <property type="match status" value="1"/>
</dbReference>
<keyword evidence="4" id="KW-0804">Transcription</keyword>
<keyword evidence="3" id="KW-0238">DNA-binding</keyword>
<gene>
    <name evidence="8" type="ORF">WG929_13940</name>
</gene>
<evidence type="ECO:0000256" key="4">
    <source>
        <dbReference type="ARBA" id="ARBA00023163"/>
    </source>
</evidence>
<evidence type="ECO:0000256" key="2">
    <source>
        <dbReference type="ARBA" id="ARBA00023015"/>
    </source>
</evidence>
<dbReference type="PROSITE" id="PS50110">
    <property type="entry name" value="RESPONSE_REGULATORY"/>
    <property type="match status" value="1"/>
</dbReference>
<keyword evidence="9" id="KW-1185">Reference proteome</keyword>
<dbReference type="SUPFAM" id="SSF52172">
    <property type="entry name" value="CheY-like"/>
    <property type="match status" value="1"/>
</dbReference>
<dbReference type="Proteomes" id="UP001620597">
    <property type="component" value="Unassembled WGS sequence"/>
</dbReference>
<feature type="domain" description="Response regulatory" evidence="7">
    <location>
        <begin position="7"/>
        <end position="124"/>
    </location>
</feature>
<keyword evidence="2" id="KW-0805">Transcription regulation</keyword>
<dbReference type="PANTHER" id="PTHR43214">
    <property type="entry name" value="TWO-COMPONENT RESPONSE REGULATOR"/>
    <property type="match status" value="1"/>
</dbReference>
<dbReference type="PRINTS" id="PR00038">
    <property type="entry name" value="HTHLUXR"/>
</dbReference>
<feature type="domain" description="HTH luxR-type" evidence="6">
    <location>
        <begin position="144"/>
        <end position="209"/>
    </location>
</feature>
<accession>A0ABW8NKM6</accession>
<reference evidence="8 9" key="1">
    <citation type="submission" date="2024-03" db="EMBL/GenBank/DDBJ databases">
        <title>High-quality draft genome sequence of Oceanobacter sp. wDCs-4.</title>
        <authorList>
            <person name="Dong C."/>
        </authorList>
    </citation>
    <scope>NUCLEOTIDE SEQUENCE [LARGE SCALE GENOMIC DNA]</scope>
    <source>
        <strain evidence="9">wDCs-4</strain>
    </source>
</reference>
<evidence type="ECO:0000256" key="1">
    <source>
        <dbReference type="ARBA" id="ARBA00022553"/>
    </source>
</evidence>
<evidence type="ECO:0000256" key="5">
    <source>
        <dbReference type="PROSITE-ProRule" id="PRU00169"/>
    </source>
</evidence>
<dbReference type="InterPro" id="IPR001789">
    <property type="entry name" value="Sig_transdc_resp-reg_receiver"/>
</dbReference>
<dbReference type="Gene3D" id="3.40.50.2300">
    <property type="match status" value="1"/>
</dbReference>
<feature type="modified residue" description="4-aspartylphosphate" evidence="5">
    <location>
        <position position="59"/>
    </location>
</feature>
<dbReference type="CDD" id="cd17535">
    <property type="entry name" value="REC_NarL-like"/>
    <property type="match status" value="1"/>
</dbReference>
<dbReference type="RefSeq" id="WP_416206542.1">
    <property type="nucleotide sequence ID" value="NZ_JBBKTX010000017.1"/>
</dbReference>
<protein>
    <submittedName>
        <fullName evidence="8">Response regulator transcription factor</fullName>
    </submittedName>
</protein>
<dbReference type="PROSITE" id="PS50043">
    <property type="entry name" value="HTH_LUXR_2"/>
    <property type="match status" value="1"/>
</dbReference>
<dbReference type="Pfam" id="PF00072">
    <property type="entry name" value="Response_reg"/>
    <property type="match status" value="1"/>
</dbReference>
<evidence type="ECO:0000313" key="8">
    <source>
        <dbReference type="EMBL" id="MFK4753512.1"/>
    </source>
</evidence>
<proteinExistence type="predicted"/>
<dbReference type="CDD" id="cd06170">
    <property type="entry name" value="LuxR_C_like"/>
    <property type="match status" value="1"/>
</dbReference>
<evidence type="ECO:0000259" key="6">
    <source>
        <dbReference type="PROSITE" id="PS50043"/>
    </source>
</evidence>